<dbReference type="SUPFAM" id="SSF53756">
    <property type="entry name" value="UDP-Glycosyltransferase/glycogen phosphorylase"/>
    <property type="match status" value="1"/>
</dbReference>
<evidence type="ECO:0000256" key="2">
    <source>
        <dbReference type="ARBA" id="ARBA00022803"/>
    </source>
</evidence>
<dbReference type="Proteomes" id="UP000077786">
    <property type="component" value="Unassembled WGS sequence"/>
</dbReference>
<dbReference type="Gene3D" id="3.40.50.2000">
    <property type="entry name" value="Glycogen Phosphorylase B"/>
    <property type="match status" value="1"/>
</dbReference>
<evidence type="ECO:0000313" key="4">
    <source>
        <dbReference type="EMBL" id="OAJ66035.1"/>
    </source>
</evidence>
<dbReference type="SUPFAM" id="SSF48452">
    <property type="entry name" value="TPR-like"/>
    <property type="match status" value="1"/>
</dbReference>
<evidence type="ECO:0000313" key="5">
    <source>
        <dbReference type="Proteomes" id="UP000077786"/>
    </source>
</evidence>
<feature type="repeat" description="TPR" evidence="3">
    <location>
        <begin position="118"/>
        <end position="151"/>
    </location>
</feature>
<dbReference type="OrthoDB" id="9778733at2"/>
<dbReference type="Pfam" id="PF13432">
    <property type="entry name" value="TPR_16"/>
    <property type="match status" value="2"/>
</dbReference>
<dbReference type="EMBL" id="LUTU01000023">
    <property type="protein sequence ID" value="OAJ66035.1"/>
    <property type="molecule type" value="Genomic_DNA"/>
</dbReference>
<reference evidence="4 5" key="1">
    <citation type="submission" date="2016-03" db="EMBL/GenBank/DDBJ databases">
        <title>Draft genome sequence of Gluconobacter cerinus strain CECT 9110.</title>
        <authorList>
            <person name="Sainz F."/>
            <person name="Mas A."/>
            <person name="Torija M.J."/>
        </authorList>
    </citation>
    <scope>NUCLEOTIDE SEQUENCE [LARGE SCALE GENOMIC DNA]</scope>
    <source>
        <strain evidence="4 5">CECT 9110</strain>
    </source>
</reference>
<sequence>MTTLSPSPCLLTRRTFTEYLRVAVGLEEVGQRESAVDVLREAETLLPERPESLFLLGGVYERLQCWERASLFYGKALEARPHAARVWHRLGIALLHQDDLTGSIKALETAVQQDPAIPEYATDLSMVLSRDGQFEAALGFAQSALKMQPDDANALNNAGHILQCLNRSAEALQFYDAALQRSPDHPVIRFGRATALLKSGDFLLGWQEYESRWLSSRTVRADIDAPVWEGESLKGCTILVHHEQGYGDTLHFIRLMPILAQRGAEVVVQVPVPLVRLVQRVAGVSRVVSVLDPADSFDYHCPMMSLPVRLGLTAEFVGQFPYLSVSEEDMTTQGDKLSAQVQGSCQSPDFVVGLVWSGDPRPHDLRATQTDRRRSMSLETLRPLFSVKGVRFVSFQMGAARHQIAETGLPLVDGTENILDFADTAARLSAVDLLITVDTSMAHLAGGLGKPVWMLSRSDACWRWGDAGTQTAWYPDMRIFRQSVAGDWGSVVDDVRLTLVQLMDLYRGYQHESGE</sequence>
<organism evidence="4 5">
    <name type="scientific">Gluconobacter cerinus</name>
    <dbReference type="NCBI Taxonomy" id="38307"/>
    <lineage>
        <taxon>Bacteria</taxon>
        <taxon>Pseudomonadati</taxon>
        <taxon>Pseudomonadota</taxon>
        <taxon>Alphaproteobacteria</taxon>
        <taxon>Acetobacterales</taxon>
        <taxon>Acetobacteraceae</taxon>
        <taxon>Gluconobacter</taxon>
    </lineage>
</organism>
<feature type="repeat" description="TPR" evidence="3">
    <location>
        <begin position="84"/>
        <end position="117"/>
    </location>
</feature>
<dbReference type="RefSeq" id="WP_064275624.1">
    <property type="nucleotide sequence ID" value="NZ_JAERLC010000003.1"/>
</dbReference>
<dbReference type="Gene3D" id="1.25.40.10">
    <property type="entry name" value="Tetratricopeptide repeat domain"/>
    <property type="match status" value="1"/>
</dbReference>
<gene>
    <name evidence="4" type="ORF">A0123_03283</name>
</gene>
<name>A0A1B6VFN5_9PROT</name>
<dbReference type="PANTHER" id="PTHR44943">
    <property type="entry name" value="CELLULOSE SYNTHASE OPERON PROTEIN C"/>
    <property type="match status" value="1"/>
</dbReference>
<protein>
    <submittedName>
        <fullName evidence="4">Peptide transporter</fullName>
    </submittedName>
</protein>
<dbReference type="PROSITE" id="PS50005">
    <property type="entry name" value="TPR"/>
    <property type="match status" value="4"/>
</dbReference>
<dbReference type="InterPro" id="IPR051685">
    <property type="entry name" value="Ycf3/AcsC/BcsC/TPR_MFPF"/>
</dbReference>
<dbReference type="InterPro" id="IPR019734">
    <property type="entry name" value="TPR_rpt"/>
</dbReference>
<dbReference type="InterPro" id="IPR011990">
    <property type="entry name" value="TPR-like_helical_dom_sf"/>
</dbReference>
<feature type="repeat" description="TPR" evidence="3">
    <location>
        <begin position="50"/>
        <end position="83"/>
    </location>
</feature>
<dbReference type="AlphaFoldDB" id="A0A1B6VFN5"/>
<dbReference type="PANTHER" id="PTHR44943:SF4">
    <property type="entry name" value="TPR REPEAT-CONTAINING PROTEIN MJ0798"/>
    <property type="match status" value="1"/>
</dbReference>
<accession>A0A1B6VFN5</accession>
<evidence type="ECO:0000256" key="1">
    <source>
        <dbReference type="ARBA" id="ARBA00022737"/>
    </source>
</evidence>
<feature type="repeat" description="TPR" evidence="3">
    <location>
        <begin position="152"/>
        <end position="185"/>
    </location>
</feature>
<proteinExistence type="predicted"/>
<dbReference type="PATRIC" id="fig|38307.3.peg.3438"/>
<dbReference type="SMART" id="SM00028">
    <property type="entry name" value="TPR"/>
    <property type="match status" value="5"/>
</dbReference>
<keyword evidence="1" id="KW-0677">Repeat</keyword>
<evidence type="ECO:0000256" key="3">
    <source>
        <dbReference type="PROSITE-ProRule" id="PRU00339"/>
    </source>
</evidence>
<keyword evidence="2 3" id="KW-0802">TPR repeat</keyword>
<comment type="caution">
    <text evidence="4">The sequence shown here is derived from an EMBL/GenBank/DDBJ whole genome shotgun (WGS) entry which is preliminary data.</text>
</comment>